<evidence type="ECO:0000313" key="21">
    <source>
        <dbReference type="Proteomes" id="UP000004095"/>
    </source>
</evidence>
<evidence type="ECO:0000256" key="5">
    <source>
        <dbReference type="ARBA" id="ARBA00010185"/>
    </source>
</evidence>
<evidence type="ECO:0000256" key="8">
    <source>
        <dbReference type="ARBA" id="ARBA00022475"/>
    </source>
</evidence>
<comment type="catalytic activity">
    <reaction evidence="1 18">
        <text>a 1,2-diacyl-sn-glycero-3-phosphate + CTP + H(+) = a CDP-1,2-diacyl-sn-glycerol + diphosphate</text>
        <dbReference type="Rhea" id="RHEA:16229"/>
        <dbReference type="ChEBI" id="CHEBI:15378"/>
        <dbReference type="ChEBI" id="CHEBI:33019"/>
        <dbReference type="ChEBI" id="CHEBI:37563"/>
        <dbReference type="ChEBI" id="CHEBI:58332"/>
        <dbReference type="ChEBI" id="CHEBI:58608"/>
        <dbReference type="EC" id="2.7.7.41"/>
    </reaction>
</comment>
<sequence length="290" mass="32464">MNEDNSVKTDQNTKKKGSAELKQRIIAGLAGLGIILGALFWHPWSYFSIFLLISLITQREFYQLTGLRKKQDLQIYGIVLGAATNVLIFLYFYSPLPVAAVKFYTLVFPALFAAFLLELYRKNNPTPFQDLGWWFLGIMYIAVPFALLHFVAFYVPGKYSPTNILGVLFLIWANDIGAYFTGKAFGKHSLFPRISPKKTWEGSIGGMVTTLLVAILLSFIFNGLQAWQWLGIVVIVILAGTSGDLIESMFKRSIHIKDSGSTIPGHGGFLDRFDALLMAIPFIVAFLQIF</sequence>
<evidence type="ECO:0000256" key="11">
    <source>
        <dbReference type="ARBA" id="ARBA00022692"/>
    </source>
</evidence>
<comment type="pathway">
    <text evidence="3 18">Phospholipid metabolism; CDP-diacylglycerol biosynthesis; CDP-diacylglycerol from sn-glycerol 3-phosphate: step 3/3.</text>
</comment>
<evidence type="ECO:0000256" key="12">
    <source>
        <dbReference type="ARBA" id="ARBA00022695"/>
    </source>
</evidence>
<protein>
    <recommendedName>
        <fullName evidence="7 18">Phosphatidate cytidylyltransferase</fullName>
        <ecNumber evidence="6 18">2.7.7.41</ecNumber>
    </recommendedName>
</protein>
<keyword evidence="14" id="KW-0443">Lipid metabolism</keyword>
<evidence type="ECO:0000313" key="20">
    <source>
        <dbReference type="EMBL" id="EAY31250.1"/>
    </source>
</evidence>
<keyword evidence="17" id="KW-1208">Phospholipid metabolism</keyword>
<dbReference type="UniPathway" id="UPA00557">
    <property type="reaction ID" value="UER00614"/>
</dbReference>
<dbReference type="EMBL" id="AAWS01000003">
    <property type="protein sequence ID" value="EAY31250.1"/>
    <property type="molecule type" value="Genomic_DNA"/>
</dbReference>
<dbReference type="OrthoDB" id="9799199at2"/>
<keyword evidence="16" id="KW-0594">Phospholipid biosynthesis</keyword>
<organism evidence="20 21">
    <name type="scientific">Microscilla marina ATCC 23134</name>
    <dbReference type="NCBI Taxonomy" id="313606"/>
    <lineage>
        <taxon>Bacteria</taxon>
        <taxon>Pseudomonadati</taxon>
        <taxon>Bacteroidota</taxon>
        <taxon>Cytophagia</taxon>
        <taxon>Cytophagales</taxon>
        <taxon>Microscillaceae</taxon>
        <taxon>Microscilla</taxon>
    </lineage>
</organism>
<comment type="caution">
    <text evidence="20">The sequence shown here is derived from an EMBL/GenBank/DDBJ whole genome shotgun (WGS) entry which is preliminary data.</text>
</comment>
<evidence type="ECO:0000256" key="1">
    <source>
        <dbReference type="ARBA" id="ARBA00001698"/>
    </source>
</evidence>
<keyword evidence="10 18" id="KW-0808">Transferase</keyword>
<gene>
    <name evidence="20" type="ORF">M23134_04083</name>
</gene>
<dbReference type="RefSeq" id="WP_002693791.1">
    <property type="nucleotide sequence ID" value="NZ_AAWS01000003.1"/>
</dbReference>
<evidence type="ECO:0000256" key="9">
    <source>
        <dbReference type="ARBA" id="ARBA00022516"/>
    </source>
</evidence>
<dbReference type="AlphaFoldDB" id="A1ZDU2"/>
<dbReference type="PROSITE" id="PS01315">
    <property type="entry name" value="CDS"/>
    <property type="match status" value="1"/>
</dbReference>
<feature type="transmembrane region" description="Helical" evidence="19">
    <location>
        <begin position="99"/>
        <end position="119"/>
    </location>
</feature>
<evidence type="ECO:0000256" key="16">
    <source>
        <dbReference type="ARBA" id="ARBA00023209"/>
    </source>
</evidence>
<evidence type="ECO:0000256" key="14">
    <source>
        <dbReference type="ARBA" id="ARBA00023098"/>
    </source>
</evidence>
<dbReference type="EC" id="2.7.7.41" evidence="6 18"/>
<feature type="transmembrane region" description="Helical" evidence="19">
    <location>
        <begin position="131"/>
        <end position="152"/>
    </location>
</feature>
<name>A1ZDU2_MICM2</name>
<comment type="similarity">
    <text evidence="5 18">Belongs to the CDS family.</text>
</comment>
<dbReference type="PANTHER" id="PTHR46382:SF1">
    <property type="entry name" value="PHOSPHATIDATE CYTIDYLYLTRANSFERASE"/>
    <property type="match status" value="1"/>
</dbReference>
<evidence type="ECO:0000256" key="7">
    <source>
        <dbReference type="ARBA" id="ARBA00019373"/>
    </source>
</evidence>
<keyword evidence="8" id="KW-1003">Cell membrane</keyword>
<evidence type="ECO:0000256" key="18">
    <source>
        <dbReference type="RuleBase" id="RU003938"/>
    </source>
</evidence>
<dbReference type="Proteomes" id="UP000004095">
    <property type="component" value="Unassembled WGS sequence"/>
</dbReference>
<keyword evidence="11 18" id="KW-0812">Transmembrane</keyword>
<feature type="transmembrane region" description="Helical" evidence="19">
    <location>
        <begin position="164"/>
        <end position="182"/>
    </location>
</feature>
<evidence type="ECO:0000256" key="3">
    <source>
        <dbReference type="ARBA" id="ARBA00005119"/>
    </source>
</evidence>
<evidence type="ECO:0000256" key="17">
    <source>
        <dbReference type="ARBA" id="ARBA00023264"/>
    </source>
</evidence>
<evidence type="ECO:0000256" key="6">
    <source>
        <dbReference type="ARBA" id="ARBA00012487"/>
    </source>
</evidence>
<keyword evidence="15 19" id="KW-0472">Membrane</keyword>
<evidence type="ECO:0000256" key="19">
    <source>
        <dbReference type="SAM" id="Phobius"/>
    </source>
</evidence>
<keyword evidence="9" id="KW-0444">Lipid biosynthesis</keyword>
<dbReference type="PANTHER" id="PTHR46382">
    <property type="entry name" value="PHOSPHATIDATE CYTIDYLYLTRANSFERASE"/>
    <property type="match status" value="1"/>
</dbReference>
<dbReference type="GO" id="GO:0005886">
    <property type="term" value="C:plasma membrane"/>
    <property type="evidence" value="ECO:0007669"/>
    <property type="project" value="UniProtKB-SubCell"/>
</dbReference>
<evidence type="ECO:0000256" key="15">
    <source>
        <dbReference type="ARBA" id="ARBA00023136"/>
    </source>
</evidence>
<comment type="subcellular location">
    <subcellularLocation>
        <location evidence="2">Cell membrane</location>
        <topology evidence="2">Multi-pass membrane protein</topology>
    </subcellularLocation>
</comment>
<dbReference type="GO" id="GO:0016024">
    <property type="term" value="P:CDP-diacylglycerol biosynthetic process"/>
    <property type="evidence" value="ECO:0007669"/>
    <property type="project" value="UniProtKB-UniPathway"/>
</dbReference>
<feature type="transmembrane region" description="Helical" evidence="19">
    <location>
        <begin position="74"/>
        <end position="93"/>
    </location>
</feature>
<comment type="pathway">
    <text evidence="4">Lipid metabolism.</text>
</comment>
<evidence type="ECO:0000256" key="10">
    <source>
        <dbReference type="ARBA" id="ARBA00022679"/>
    </source>
</evidence>
<accession>A1ZDU2</accession>
<dbReference type="InterPro" id="IPR000374">
    <property type="entry name" value="PC_trans"/>
</dbReference>
<dbReference type="Pfam" id="PF01148">
    <property type="entry name" value="CTP_transf_1"/>
    <property type="match status" value="1"/>
</dbReference>
<evidence type="ECO:0000256" key="4">
    <source>
        <dbReference type="ARBA" id="ARBA00005189"/>
    </source>
</evidence>
<feature type="transmembrane region" description="Helical" evidence="19">
    <location>
        <begin position="227"/>
        <end position="248"/>
    </location>
</feature>
<keyword evidence="13 19" id="KW-1133">Transmembrane helix</keyword>
<keyword evidence="12 18" id="KW-0548">Nucleotidyltransferase</keyword>
<keyword evidence="21" id="KW-1185">Reference proteome</keyword>
<dbReference type="GO" id="GO:0004605">
    <property type="term" value="F:phosphatidate cytidylyltransferase activity"/>
    <property type="evidence" value="ECO:0007669"/>
    <property type="project" value="UniProtKB-EC"/>
</dbReference>
<feature type="transmembrane region" description="Helical" evidence="19">
    <location>
        <begin position="203"/>
        <end position="221"/>
    </location>
</feature>
<proteinExistence type="inferred from homology"/>
<dbReference type="eggNOG" id="COG4589">
    <property type="taxonomic scope" value="Bacteria"/>
</dbReference>
<reference evidence="20 21" key="1">
    <citation type="submission" date="2007-01" db="EMBL/GenBank/DDBJ databases">
        <authorList>
            <person name="Haygood M."/>
            <person name="Podell S."/>
            <person name="Anderson C."/>
            <person name="Hopkinson B."/>
            <person name="Roe K."/>
            <person name="Barbeau K."/>
            <person name="Gaasterland T."/>
            <person name="Ferriera S."/>
            <person name="Johnson J."/>
            <person name="Kravitz S."/>
            <person name="Beeson K."/>
            <person name="Sutton G."/>
            <person name="Rogers Y.-H."/>
            <person name="Friedman R."/>
            <person name="Frazier M."/>
            <person name="Venter J.C."/>
        </authorList>
    </citation>
    <scope>NUCLEOTIDE SEQUENCE [LARGE SCALE GENOMIC DNA]</scope>
    <source>
        <strain evidence="20 21">ATCC 23134</strain>
    </source>
</reference>
<evidence type="ECO:0000256" key="2">
    <source>
        <dbReference type="ARBA" id="ARBA00004651"/>
    </source>
</evidence>
<evidence type="ECO:0000256" key="13">
    <source>
        <dbReference type="ARBA" id="ARBA00022989"/>
    </source>
</evidence>